<dbReference type="Pfam" id="PF00578">
    <property type="entry name" value="AhpC-TSA"/>
    <property type="match status" value="1"/>
</dbReference>
<feature type="compositionally biased region" description="Basic and acidic residues" evidence="1">
    <location>
        <begin position="38"/>
        <end position="48"/>
    </location>
</feature>
<reference evidence="3" key="1">
    <citation type="submission" date="2020-02" db="EMBL/GenBank/DDBJ databases">
        <authorList>
            <person name="Meier V. D."/>
        </authorList>
    </citation>
    <scope>NUCLEOTIDE SEQUENCE</scope>
    <source>
        <strain evidence="3">AVDCRST_MAG53</strain>
    </source>
</reference>
<sequence>MPVKRSSVPTVVLLVAVALVALLVYGVVQQQAGVGSDRLDRAVQRGERPPAPARDVARPPLDAGAQRKLADLEGQVVVVNFWASWCEPCKREAPVLNRAQDALTKTGDGTILGVTYHDAADASRAFSAENAFAFPTVRDPDDTLFSAYGNFGIPETFVLDGRGRIVDLRRGEIDQAFLDRAIAKARAAS</sequence>
<dbReference type="GO" id="GO:0016209">
    <property type="term" value="F:antioxidant activity"/>
    <property type="evidence" value="ECO:0007669"/>
    <property type="project" value="InterPro"/>
</dbReference>
<dbReference type="EMBL" id="CADCVR010000050">
    <property type="protein sequence ID" value="CAA9493507.1"/>
    <property type="molecule type" value="Genomic_DNA"/>
</dbReference>
<dbReference type="Gene3D" id="3.40.30.10">
    <property type="entry name" value="Glutaredoxin"/>
    <property type="match status" value="1"/>
</dbReference>
<evidence type="ECO:0000259" key="2">
    <source>
        <dbReference type="PROSITE" id="PS51352"/>
    </source>
</evidence>
<dbReference type="PROSITE" id="PS51352">
    <property type="entry name" value="THIOREDOXIN_2"/>
    <property type="match status" value="1"/>
</dbReference>
<dbReference type="InterPro" id="IPR013766">
    <property type="entry name" value="Thioredoxin_domain"/>
</dbReference>
<dbReference type="PROSITE" id="PS00194">
    <property type="entry name" value="THIOREDOXIN_1"/>
    <property type="match status" value="1"/>
</dbReference>
<name>A0A6J4SA58_9ACTN</name>
<dbReference type="InterPro" id="IPR017937">
    <property type="entry name" value="Thioredoxin_CS"/>
</dbReference>
<dbReference type="AlphaFoldDB" id="A0A6J4SA58"/>
<gene>
    <name evidence="3" type="ORF">AVDCRST_MAG53-1664</name>
</gene>
<protein>
    <recommendedName>
        <fullName evidence="2">Thioredoxin domain-containing protein</fullName>
    </recommendedName>
</protein>
<evidence type="ECO:0000256" key="1">
    <source>
        <dbReference type="SAM" id="MobiDB-lite"/>
    </source>
</evidence>
<organism evidence="3">
    <name type="scientific">uncultured Solirubrobacteraceae bacterium</name>
    <dbReference type="NCBI Taxonomy" id="1162706"/>
    <lineage>
        <taxon>Bacteria</taxon>
        <taxon>Bacillati</taxon>
        <taxon>Actinomycetota</taxon>
        <taxon>Thermoleophilia</taxon>
        <taxon>Solirubrobacterales</taxon>
        <taxon>Solirubrobacteraceae</taxon>
        <taxon>environmental samples</taxon>
    </lineage>
</organism>
<dbReference type="GO" id="GO:0016491">
    <property type="term" value="F:oxidoreductase activity"/>
    <property type="evidence" value="ECO:0007669"/>
    <property type="project" value="InterPro"/>
</dbReference>
<feature type="region of interest" description="Disordered" evidence="1">
    <location>
        <begin position="38"/>
        <end position="59"/>
    </location>
</feature>
<proteinExistence type="predicted"/>
<accession>A0A6J4SA58</accession>
<dbReference type="InterPro" id="IPR000866">
    <property type="entry name" value="AhpC/TSA"/>
</dbReference>
<evidence type="ECO:0000313" key="3">
    <source>
        <dbReference type="EMBL" id="CAA9493507.1"/>
    </source>
</evidence>
<dbReference type="InterPro" id="IPR036249">
    <property type="entry name" value="Thioredoxin-like_sf"/>
</dbReference>
<dbReference type="PANTHER" id="PTHR42852">
    <property type="entry name" value="THIOL:DISULFIDE INTERCHANGE PROTEIN DSBE"/>
    <property type="match status" value="1"/>
</dbReference>
<feature type="domain" description="Thioredoxin" evidence="2">
    <location>
        <begin position="47"/>
        <end position="187"/>
    </location>
</feature>
<dbReference type="InterPro" id="IPR050553">
    <property type="entry name" value="Thioredoxin_ResA/DsbE_sf"/>
</dbReference>
<dbReference type="SUPFAM" id="SSF52833">
    <property type="entry name" value="Thioredoxin-like"/>
    <property type="match status" value="1"/>
</dbReference>
<dbReference type="PANTHER" id="PTHR42852:SF13">
    <property type="entry name" value="PROTEIN DIPZ"/>
    <property type="match status" value="1"/>
</dbReference>
<dbReference type="CDD" id="cd02966">
    <property type="entry name" value="TlpA_like_family"/>
    <property type="match status" value="1"/>
</dbReference>